<dbReference type="GO" id="GO:0016874">
    <property type="term" value="F:ligase activity"/>
    <property type="evidence" value="ECO:0007669"/>
    <property type="project" value="UniProtKB-KW"/>
</dbReference>
<keyword evidence="2" id="KW-1185">Reference proteome</keyword>
<name>A0A4Y2SV51_ARAVE</name>
<comment type="caution">
    <text evidence="1">The sequence shown here is derived from an EMBL/GenBank/DDBJ whole genome shotgun (WGS) entry which is preliminary data.</text>
</comment>
<gene>
    <name evidence="1" type="primary">KIAA1586_4</name>
    <name evidence="1" type="ORF">AVEN_24640_1</name>
</gene>
<dbReference type="EMBL" id="BGPR01024226">
    <property type="protein sequence ID" value="GBN92117.1"/>
    <property type="molecule type" value="Genomic_DNA"/>
</dbReference>
<protein>
    <submittedName>
        <fullName evidence="1">E3 SUMO-protein ligase KIAA1586</fullName>
    </submittedName>
</protein>
<evidence type="ECO:0000313" key="2">
    <source>
        <dbReference type="Proteomes" id="UP000499080"/>
    </source>
</evidence>
<dbReference type="PANTHER" id="PTHR46880">
    <property type="entry name" value="RAS-ASSOCIATING DOMAIN-CONTAINING PROTEIN"/>
    <property type="match status" value="1"/>
</dbReference>
<proteinExistence type="predicted"/>
<keyword evidence="1" id="KW-0436">Ligase</keyword>
<dbReference type="AlphaFoldDB" id="A0A4Y2SV51"/>
<dbReference type="Proteomes" id="UP000499080">
    <property type="component" value="Unassembled WGS sequence"/>
</dbReference>
<organism evidence="1 2">
    <name type="scientific">Araneus ventricosus</name>
    <name type="common">Orbweaver spider</name>
    <name type="synonym">Epeira ventricosa</name>
    <dbReference type="NCBI Taxonomy" id="182803"/>
    <lineage>
        <taxon>Eukaryota</taxon>
        <taxon>Metazoa</taxon>
        <taxon>Ecdysozoa</taxon>
        <taxon>Arthropoda</taxon>
        <taxon>Chelicerata</taxon>
        <taxon>Arachnida</taxon>
        <taxon>Araneae</taxon>
        <taxon>Araneomorphae</taxon>
        <taxon>Entelegynae</taxon>
        <taxon>Araneoidea</taxon>
        <taxon>Araneidae</taxon>
        <taxon>Araneus</taxon>
    </lineage>
</organism>
<dbReference type="PANTHER" id="PTHR46880:SF8">
    <property type="entry name" value="E3 SUMO-PROTEIN LIGASE KIAA1586"/>
    <property type="match status" value="1"/>
</dbReference>
<accession>A0A4Y2SV51</accession>
<evidence type="ECO:0000313" key="1">
    <source>
        <dbReference type="EMBL" id="GBN92117.1"/>
    </source>
</evidence>
<sequence>MGDGRACNTATGTASTISKERSPNYLFLDLIELSDQTSATILQASLNCLNQNGFCDDYIQENLVAFASNGTSVMLGKQSGVAQNFAEKYPNIILCHCMNHRIELAVSDSVDDVGAVNHFQIFMDKLYTPYRKSSKNQRESAECSRELDLQLIKIGRILAVWYDI</sequence>
<reference evidence="1 2" key="1">
    <citation type="journal article" date="2019" name="Sci. Rep.">
        <title>Orb-weaving spider Araneus ventricosus genome elucidates the spidroin gene catalogue.</title>
        <authorList>
            <person name="Kono N."/>
            <person name="Nakamura H."/>
            <person name="Ohtoshi R."/>
            <person name="Moran D.A.P."/>
            <person name="Shinohara A."/>
            <person name="Yoshida Y."/>
            <person name="Fujiwara M."/>
            <person name="Mori M."/>
            <person name="Tomita M."/>
            <person name="Arakawa K."/>
        </authorList>
    </citation>
    <scope>NUCLEOTIDE SEQUENCE [LARGE SCALE GENOMIC DNA]</scope>
</reference>
<dbReference type="OrthoDB" id="6505230at2759"/>